<gene>
    <name evidence="1" type="ORF">SMRZ_LOCUS15783</name>
</gene>
<dbReference type="EMBL" id="UZAI01016998">
    <property type="protein sequence ID" value="VDP19150.1"/>
    <property type="molecule type" value="Genomic_DNA"/>
</dbReference>
<sequence length="129" mass="15133">MNSVRINRTQTKLRHYGLSSNNHLNGTHHYTSTSLTMRRRLTLWIGEHYGDFFDSMEFMRRLSTLSELNRRTTVQSHAWKTADNCIQLRTGVRQCCLLSLFLFLLVVDLIMKTSHLRGSTEYNGQLRIN</sequence>
<dbReference type="Proteomes" id="UP000277204">
    <property type="component" value="Unassembled WGS sequence"/>
</dbReference>
<accession>A0A3P8BNB0</accession>
<proteinExistence type="predicted"/>
<evidence type="ECO:0008006" key="3">
    <source>
        <dbReference type="Google" id="ProtNLM"/>
    </source>
</evidence>
<name>A0A3P8BNB0_9TREM</name>
<protein>
    <recommendedName>
        <fullName evidence="3">Reverse transcriptase domain-containing protein</fullName>
    </recommendedName>
</protein>
<evidence type="ECO:0000313" key="1">
    <source>
        <dbReference type="EMBL" id="VDP19150.1"/>
    </source>
</evidence>
<reference evidence="1 2" key="1">
    <citation type="submission" date="2018-11" db="EMBL/GenBank/DDBJ databases">
        <authorList>
            <consortium name="Pathogen Informatics"/>
        </authorList>
    </citation>
    <scope>NUCLEOTIDE SEQUENCE [LARGE SCALE GENOMIC DNA]</scope>
    <source>
        <strain evidence="1 2">Zambia</strain>
    </source>
</reference>
<evidence type="ECO:0000313" key="2">
    <source>
        <dbReference type="Proteomes" id="UP000277204"/>
    </source>
</evidence>
<organism evidence="1 2">
    <name type="scientific">Schistosoma margrebowiei</name>
    <dbReference type="NCBI Taxonomy" id="48269"/>
    <lineage>
        <taxon>Eukaryota</taxon>
        <taxon>Metazoa</taxon>
        <taxon>Spiralia</taxon>
        <taxon>Lophotrochozoa</taxon>
        <taxon>Platyhelminthes</taxon>
        <taxon>Trematoda</taxon>
        <taxon>Digenea</taxon>
        <taxon>Strigeidida</taxon>
        <taxon>Schistosomatoidea</taxon>
        <taxon>Schistosomatidae</taxon>
        <taxon>Schistosoma</taxon>
    </lineage>
</organism>
<dbReference type="AlphaFoldDB" id="A0A3P8BNB0"/>
<keyword evidence="2" id="KW-1185">Reference proteome</keyword>